<dbReference type="InterPro" id="IPR000210">
    <property type="entry name" value="BTB/POZ_dom"/>
</dbReference>
<protein>
    <recommendedName>
        <fullName evidence="1">BTB domain-containing protein</fullName>
    </recommendedName>
</protein>
<dbReference type="SUPFAM" id="SSF54695">
    <property type="entry name" value="POZ domain"/>
    <property type="match status" value="1"/>
</dbReference>
<sequence>MENIYKTNKNKLYKLNIDGIGDYNEISKIKHLRLDKIKNNFLFMKSSNDSDGLNFYNIPVVDFDENKNNSYLWQKIPENEIYSRSIYQKYLGYTFLPENIKYNKVDLSKSAYEQSGFFLKAVVKGKFNSSLRINCFKLFTNNIEKDNKFIFFPPYHLFHFDCVLKPEIDIDIYWLMSLEEHKCQNNINQNSDTEQYILNDEKTKDFTIIIQKDDEDDINNEDFTYLRDKCKIKNESNNNIFFIHKEVLIKHSEYFKEFFLSDSSFFIEKKEKEIILPYIDSISFYQILYYSYKGYFPDQELYNMYDWISLLIISSRFLFQKVFNYCEYKLKNYVNVNTVYEILKYSKINNAIQLKHYCNLFIKFNGLDNNYVNIY</sequence>
<comment type="caution">
    <text evidence="2">The sequence shown here is derived from an EMBL/GenBank/DDBJ whole genome shotgun (WGS) entry which is preliminary data.</text>
</comment>
<dbReference type="PROSITE" id="PS50097">
    <property type="entry name" value="BTB"/>
    <property type="match status" value="1"/>
</dbReference>
<dbReference type="InterPro" id="IPR011333">
    <property type="entry name" value="SKP1/BTB/POZ_sf"/>
</dbReference>
<keyword evidence="3" id="KW-1185">Reference proteome</keyword>
<dbReference type="EMBL" id="MCFG01000179">
    <property type="protein sequence ID" value="ORX79318.1"/>
    <property type="molecule type" value="Genomic_DNA"/>
</dbReference>
<proteinExistence type="predicted"/>
<evidence type="ECO:0000313" key="2">
    <source>
        <dbReference type="EMBL" id="ORX79318.1"/>
    </source>
</evidence>
<gene>
    <name evidence="2" type="ORF">BCR32DRAFT_300967</name>
</gene>
<dbReference type="PANTHER" id="PTHR24413">
    <property type="entry name" value="SPECKLE-TYPE POZ PROTEIN"/>
    <property type="match status" value="1"/>
</dbReference>
<name>A0A1Y1X139_9FUNG</name>
<organism evidence="2 3">
    <name type="scientific">Anaeromyces robustus</name>
    <dbReference type="NCBI Taxonomy" id="1754192"/>
    <lineage>
        <taxon>Eukaryota</taxon>
        <taxon>Fungi</taxon>
        <taxon>Fungi incertae sedis</taxon>
        <taxon>Chytridiomycota</taxon>
        <taxon>Chytridiomycota incertae sedis</taxon>
        <taxon>Neocallimastigomycetes</taxon>
        <taxon>Neocallimastigales</taxon>
        <taxon>Neocallimastigaceae</taxon>
        <taxon>Anaeromyces</taxon>
    </lineage>
</organism>
<dbReference type="Gene3D" id="3.30.710.10">
    <property type="entry name" value="Potassium Channel Kv1.1, Chain A"/>
    <property type="match status" value="1"/>
</dbReference>
<dbReference type="AlphaFoldDB" id="A0A1Y1X139"/>
<dbReference type="Pfam" id="PF00651">
    <property type="entry name" value="BTB"/>
    <property type="match status" value="1"/>
</dbReference>
<evidence type="ECO:0000313" key="3">
    <source>
        <dbReference type="Proteomes" id="UP000193944"/>
    </source>
</evidence>
<dbReference type="STRING" id="1754192.A0A1Y1X139"/>
<feature type="domain" description="BTB" evidence="1">
    <location>
        <begin position="230"/>
        <end position="300"/>
    </location>
</feature>
<evidence type="ECO:0000259" key="1">
    <source>
        <dbReference type="PROSITE" id="PS50097"/>
    </source>
</evidence>
<accession>A0A1Y1X139</accession>
<reference evidence="2 3" key="2">
    <citation type="submission" date="2016-08" db="EMBL/GenBank/DDBJ databases">
        <title>Pervasive Adenine N6-methylation of Active Genes in Fungi.</title>
        <authorList>
            <consortium name="DOE Joint Genome Institute"/>
            <person name="Mondo S.J."/>
            <person name="Dannebaum R.O."/>
            <person name="Kuo R.C."/>
            <person name="Labutti K."/>
            <person name="Haridas S."/>
            <person name="Kuo A."/>
            <person name="Salamov A."/>
            <person name="Ahrendt S.R."/>
            <person name="Lipzen A."/>
            <person name="Sullivan W."/>
            <person name="Andreopoulos W.B."/>
            <person name="Clum A."/>
            <person name="Lindquist E."/>
            <person name="Daum C."/>
            <person name="Ramamoorthy G.K."/>
            <person name="Gryganskyi A."/>
            <person name="Culley D."/>
            <person name="Magnuson J.K."/>
            <person name="James T.Y."/>
            <person name="O'Malley M.A."/>
            <person name="Stajich J.E."/>
            <person name="Spatafora J.W."/>
            <person name="Visel A."/>
            <person name="Grigoriev I.V."/>
        </authorList>
    </citation>
    <scope>NUCLEOTIDE SEQUENCE [LARGE SCALE GENOMIC DNA]</scope>
    <source>
        <strain evidence="2 3">S4</strain>
    </source>
</reference>
<dbReference type="Proteomes" id="UP000193944">
    <property type="component" value="Unassembled WGS sequence"/>
</dbReference>
<reference evidence="2 3" key="1">
    <citation type="submission" date="2016-08" db="EMBL/GenBank/DDBJ databases">
        <title>A Parts List for Fungal Cellulosomes Revealed by Comparative Genomics.</title>
        <authorList>
            <consortium name="DOE Joint Genome Institute"/>
            <person name="Haitjema C.H."/>
            <person name="Gilmore S.P."/>
            <person name="Henske J.K."/>
            <person name="Solomon K.V."/>
            <person name="De Groot R."/>
            <person name="Kuo A."/>
            <person name="Mondo S.J."/>
            <person name="Salamov A.A."/>
            <person name="Labutti K."/>
            <person name="Zhao Z."/>
            <person name="Chiniquy J."/>
            <person name="Barry K."/>
            <person name="Brewer H.M."/>
            <person name="Purvine S.O."/>
            <person name="Wright A.T."/>
            <person name="Boxma B."/>
            <person name="Van Alen T."/>
            <person name="Hackstein J.H."/>
            <person name="Baker S.E."/>
            <person name="Grigoriev I.V."/>
            <person name="O'Malley M.A."/>
        </authorList>
    </citation>
    <scope>NUCLEOTIDE SEQUENCE [LARGE SCALE GENOMIC DNA]</scope>
    <source>
        <strain evidence="2 3">S4</strain>
    </source>
</reference>
<dbReference type="OrthoDB" id="2367075at2759"/>
<dbReference type="CDD" id="cd18186">
    <property type="entry name" value="BTB_POZ_ZBTB_KLHL-like"/>
    <property type="match status" value="1"/>
</dbReference>